<feature type="domain" description="PPIase FKBP-type" evidence="15">
    <location>
        <begin position="161"/>
        <end position="246"/>
    </location>
</feature>
<feature type="compositionally biased region" description="Acidic residues" evidence="14">
    <location>
        <begin position="439"/>
        <end position="448"/>
    </location>
</feature>
<dbReference type="Gene3D" id="3.30.70.1050">
    <property type="entry name" value="Trigger factor ribosome-binding domain"/>
    <property type="match status" value="1"/>
</dbReference>
<evidence type="ECO:0000256" key="3">
    <source>
        <dbReference type="ARBA" id="ARBA00013194"/>
    </source>
</evidence>
<dbReference type="InterPro" id="IPR001179">
    <property type="entry name" value="PPIase_FKBP_dom"/>
</dbReference>
<dbReference type="InterPro" id="IPR037041">
    <property type="entry name" value="Trigger_fac_C_sf"/>
</dbReference>
<comment type="catalytic activity">
    <reaction evidence="1 11 12">
        <text>[protein]-peptidylproline (omega=180) = [protein]-peptidylproline (omega=0)</text>
        <dbReference type="Rhea" id="RHEA:16237"/>
        <dbReference type="Rhea" id="RHEA-COMP:10747"/>
        <dbReference type="Rhea" id="RHEA-COMP:10748"/>
        <dbReference type="ChEBI" id="CHEBI:83833"/>
        <dbReference type="ChEBI" id="CHEBI:83834"/>
        <dbReference type="EC" id="5.2.1.8"/>
    </reaction>
</comment>
<dbReference type="InterPro" id="IPR046357">
    <property type="entry name" value="PPIase_dom_sf"/>
</dbReference>
<dbReference type="InterPro" id="IPR005215">
    <property type="entry name" value="Trig_fac"/>
</dbReference>
<dbReference type="InterPro" id="IPR036611">
    <property type="entry name" value="Trigger_fac_ribosome-bd_sf"/>
</dbReference>
<evidence type="ECO:0000256" key="12">
    <source>
        <dbReference type="PROSITE-ProRule" id="PRU00277"/>
    </source>
</evidence>
<dbReference type="EMBL" id="JACEMT010000043">
    <property type="protein sequence ID" value="MBA4502164.1"/>
    <property type="molecule type" value="Genomic_DNA"/>
</dbReference>
<dbReference type="Gene3D" id="3.10.50.40">
    <property type="match status" value="1"/>
</dbReference>
<dbReference type="GO" id="GO:0015031">
    <property type="term" value="P:protein transport"/>
    <property type="evidence" value="ECO:0007669"/>
    <property type="project" value="UniProtKB-UniRule"/>
</dbReference>
<dbReference type="Pfam" id="PF00254">
    <property type="entry name" value="FKBP_C"/>
    <property type="match status" value="1"/>
</dbReference>
<dbReference type="RefSeq" id="WP_181738719.1">
    <property type="nucleotide sequence ID" value="NZ_JACEMT010000043.1"/>
</dbReference>
<evidence type="ECO:0000259" key="15">
    <source>
        <dbReference type="PROSITE" id="PS50059"/>
    </source>
</evidence>
<dbReference type="PANTHER" id="PTHR30560">
    <property type="entry name" value="TRIGGER FACTOR CHAPERONE AND PEPTIDYL-PROLYL CIS/TRANS ISOMERASE"/>
    <property type="match status" value="1"/>
</dbReference>
<dbReference type="PANTHER" id="PTHR30560:SF3">
    <property type="entry name" value="TRIGGER FACTOR-LIKE PROTEIN TIG, CHLOROPLASTIC"/>
    <property type="match status" value="1"/>
</dbReference>
<evidence type="ECO:0000313" key="17">
    <source>
        <dbReference type="Proteomes" id="UP000538931"/>
    </source>
</evidence>
<dbReference type="GO" id="GO:0003755">
    <property type="term" value="F:peptidyl-prolyl cis-trans isomerase activity"/>
    <property type="evidence" value="ECO:0007669"/>
    <property type="project" value="UniProtKB-UniRule"/>
</dbReference>
<dbReference type="SUPFAM" id="SSF102735">
    <property type="entry name" value="Trigger factor ribosome-binding domain"/>
    <property type="match status" value="1"/>
</dbReference>
<dbReference type="PROSITE" id="PS50059">
    <property type="entry name" value="FKBP_PPIASE"/>
    <property type="match status" value="1"/>
</dbReference>
<sequence length="448" mass="50182">MQVSVETTSGLERQMTITVPAERIDQDVNKLVAQQARTRRLDGFRPGKVPPKVIKRMFGSSIRQDVLGQVVQETFYTAVEQEKLQPAGGPSIEFKNDKEGEDLQYVATFEVYPEIELKDLAGVELEKQTADITDADLDKMIETLQKQQADWKEVERAAADGDRVKIDFEGFIDGEAFDGGKAEGHDLVLGSGSMIPGFEAGLEGKKAGEEFDLEVSFPEDYHAENLKGKAAVFKTKVQSVSAQELPELNEEFFSRFGIEEKELDGFKVEVRKNMERELKQALKMKLKDQVFTQLLKVNDITVPAALIDSEIDNLRRQAIQQFGGPDANIDPNMLPKEMFEDQAGRRVSVGLLVQEVVKANELEADEDRVRETVEEMASTYQDSQQVIDWYYGNDQILNQIKSLVLEDQVVDHLVASAKVTEKAVPYEEAIQPAQQQNDDAADAEESEA</sequence>
<evidence type="ECO:0000256" key="13">
    <source>
        <dbReference type="RuleBase" id="RU003914"/>
    </source>
</evidence>
<evidence type="ECO:0000313" key="16">
    <source>
        <dbReference type="EMBL" id="MBA4502164.1"/>
    </source>
</evidence>
<evidence type="ECO:0000256" key="1">
    <source>
        <dbReference type="ARBA" id="ARBA00000971"/>
    </source>
</evidence>
<evidence type="ECO:0000256" key="2">
    <source>
        <dbReference type="ARBA" id="ARBA00005464"/>
    </source>
</evidence>
<dbReference type="SUPFAM" id="SSF109998">
    <property type="entry name" value="Triger factor/SurA peptide-binding domain-like"/>
    <property type="match status" value="1"/>
</dbReference>
<name>A0A7W1WXQ4_9GAMM</name>
<accession>A0A7W1WXQ4</accession>
<keyword evidence="5 11" id="KW-0132">Cell division</keyword>
<dbReference type="AlphaFoldDB" id="A0A7W1WXQ4"/>
<reference evidence="16 17" key="1">
    <citation type="submission" date="2020-07" db="EMBL/GenBank/DDBJ databases">
        <title>Bacterium isolated from marien macroalgae.</title>
        <authorList>
            <person name="Zhu K."/>
            <person name="Lu D."/>
            <person name="Du Z."/>
        </authorList>
    </citation>
    <scope>NUCLEOTIDE SEQUENCE [LARGE SCALE GENOMIC DNA]</scope>
    <source>
        <strain evidence="16 17">3-1745</strain>
    </source>
</reference>
<keyword evidence="11" id="KW-0963">Cytoplasm</keyword>
<keyword evidence="9 11" id="KW-0131">Cell cycle</keyword>
<proteinExistence type="inferred from homology"/>
<dbReference type="GO" id="GO:0005737">
    <property type="term" value="C:cytoplasm"/>
    <property type="evidence" value="ECO:0007669"/>
    <property type="project" value="UniProtKB-SubCell"/>
</dbReference>
<comment type="domain">
    <text evidence="11">Consists of 3 domains; the N-terminus binds the ribosome, the middle domain has PPIase activity, while the C-terminus has intrinsic chaperone activity on its own.</text>
</comment>
<evidence type="ECO:0000256" key="11">
    <source>
        <dbReference type="HAMAP-Rule" id="MF_00303"/>
    </source>
</evidence>
<dbReference type="GO" id="GO:0051083">
    <property type="term" value="P:'de novo' cotranslational protein folding"/>
    <property type="evidence" value="ECO:0007669"/>
    <property type="project" value="TreeGrafter"/>
</dbReference>
<evidence type="ECO:0000256" key="14">
    <source>
        <dbReference type="SAM" id="MobiDB-lite"/>
    </source>
</evidence>
<comment type="function">
    <text evidence="11">Involved in protein export. Acts as a chaperone by maintaining the newly synthesized protein in an open conformation. Functions as a peptidyl-prolyl cis-trans isomerase.</text>
</comment>
<keyword evidence="7 11" id="KW-0143">Chaperone</keyword>
<dbReference type="EC" id="5.2.1.8" evidence="3 11"/>
<keyword evidence="6 11" id="KW-0697">Rotamase</keyword>
<protein>
    <recommendedName>
        <fullName evidence="4 11">Trigger factor</fullName>
        <shortName evidence="11">TF</shortName>
        <ecNumber evidence="3 11">5.2.1.8</ecNumber>
    </recommendedName>
    <alternativeName>
        <fullName evidence="10 11">PPIase</fullName>
    </alternativeName>
</protein>
<evidence type="ECO:0000256" key="5">
    <source>
        <dbReference type="ARBA" id="ARBA00022618"/>
    </source>
</evidence>
<dbReference type="InterPro" id="IPR008880">
    <property type="entry name" value="Trigger_fac_C"/>
</dbReference>
<dbReference type="GO" id="GO:0051301">
    <property type="term" value="P:cell division"/>
    <property type="evidence" value="ECO:0007669"/>
    <property type="project" value="UniProtKB-KW"/>
</dbReference>
<dbReference type="Pfam" id="PF05697">
    <property type="entry name" value="Trigger_N"/>
    <property type="match status" value="1"/>
</dbReference>
<keyword evidence="17" id="KW-1185">Reference proteome</keyword>
<dbReference type="Gene3D" id="1.10.3120.10">
    <property type="entry name" value="Trigger factor, C-terminal domain"/>
    <property type="match status" value="1"/>
</dbReference>
<dbReference type="FunFam" id="3.10.50.40:FF:000001">
    <property type="entry name" value="Trigger factor"/>
    <property type="match status" value="1"/>
</dbReference>
<comment type="caution">
    <text evidence="16">The sequence shown here is derived from an EMBL/GenBank/DDBJ whole genome shotgun (WGS) entry which is preliminary data.</text>
</comment>
<evidence type="ECO:0000256" key="10">
    <source>
        <dbReference type="ARBA" id="ARBA00029986"/>
    </source>
</evidence>
<dbReference type="GO" id="GO:0043022">
    <property type="term" value="F:ribosome binding"/>
    <property type="evidence" value="ECO:0007669"/>
    <property type="project" value="TreeGrafter"/>
</dbReference>
<evidence type="ECO:0000256" key="6">
    <source>
        <dbReference type="ARBA" id="ARBA00023110"/>
    </source>
</evidence>
<dbReference type="SUPFAM" id="SSF54534">
    <property type="entry name" value="FKBP-like"/>
    <property type="match status" value="1"/>
</dbReference>
<dbReference type="NCBIfam" id="TIGR00115">
    <property type="entry name" value="tig"/>
    <property type="match status" value="1"/>
</dbReference>
<comment type="similarity">
    <text evidence="2 11 13">Belongs to the FKBP-type PPIase family. Tig subfamily.</text>
</comment>
<dbReference type="Proteomes" id="UP000538931">
    <property type="component" value="Unassembled WGS sequence"/>
</dbReference>
<evidence type="ECO:0000256" key="8">
    <source>
        <dbReference type="ARBA" id="ARBA00023235"/>
    </source>
</evidence>
<dbReference type="GO" id="GO:0043335">
    <property type="term" value="P:protein unfolding"/>
    <property type="evidence" value="ECO:0007669"/>
    <property type="project" value="TreeGrafter"/>
</dbReference>
<dbReference type="InterPro" id="IPR027304">
    <property type="entry name" value="Trigger_fact/SurA_dom_sf"/>
</dbReference>
<feature type="region of interest" description="Disordered" evidence="14">
    <location>
        <begin position="427"/>
        <end position="448"/>
    </location>
</feature>
<dbReference type="Pfam" id="PF05698">
    <property type="entry name" value="Trigger_C"/>
    <property type="match status" value="1"/>
</dbReference>
<evidence type="ECO:0000256" key="7">
    <source>
        <dbReference type="ARBA" id="ARBA00023186"/>
    </source>
</evidence>
<organism evidence="16 17">
    <name type="scientific">Marinobacterium marinum</name>
    <dbReference type="NCBI Taxonomy" id="2756129"/>
    <lineage>
        <taxon>Bacteria</taxon>
        <taxon>Pseudomonadati</taxon>
        <taxon>Pseudomonadota</taxon>
        <taxon>Gammaproteobacteria</taxon>
        <taxon>Oceanospirillales</taxon>
        <taxon>Oceanospirillaceae</taxon>
        <taxon>Marinobacterium</taxon>
    </lineage>
</organism>
<dbReference type="GO" id="GO:0044183">
    <property type="term" value="F:protein folding chaperone"/>
    <property type="evidence" value="ECO:0007669"/>
    <property type="project" value="TreeGrafter"/>
</dbReference>
<dbReference type="InterPro" id="IPR008881">
    <property type="entry name" value="Trigger_fac_ribosome-bd_bac"/>
</dbReference>
<dbReference type="PIRSF" id="PIRSF003095">
    <property type="entry name" value="Trigger_factor"/>
    <property type="match status" value="1"/>
</dbReference>
<gene>
    <name evidence="11 16" type="primary">tig</name>
    <name evidence="16" type="ORF">H1S06_07280</name>
</gene>
<comment type="subcellular location">
    <subcellularLocation>
        <location evidence="11">Cytoplasm</location>
    </subcellularLocation>
    <text evidence="11">About half TF is bound to the ribosome near the polypeptide exit tunnel while the other half is free in the cytoplasm.</text>
</comment>
<keyword evidence="8 11" id="KW-0413">Isomerase</keyword>
<dbReference type="HAMAP" id="MF_00303">
    <property type="entry name" value="Trigger_factor_Tig"/>
    <property type="match status" value="1"/>
</dbReference>
<evidence type="ECO:0000256" key="4">
    <source>
        <dbReference type="ARBA" id="ARBA00016902"/>
    </source>
</evidence>
<evidence type="ECO:0000256" key="9">
    <source>
        <dbReference type="ARBA" id="ARBA00023306"/>
    </source>
</evidence>